<dbReference type="InterPro" id="IPR003663">
    <property type="entry name" value="Sugar/inositol_transpt"/>
</dbReference>
<gene>
    <name evidence="10" type="ORF">PAC_07572</name>
</gene>
<dbReference type="PROSITE" id="PS50850">
    <property type="entry name" value="MFS"/>
    <property type="match status" value="1"/>
</dbReference>
<keyword evidence="4 8" id="KW-0812">Transmembrane</keyword>
<dbReference type="GO" id="GO:0005351">
    <property type="term" value="F:carbohydrate:proton symporter activity"/>
    <property type="evidence" value="ECO:0007669"/>
    <property type="project" value="TreeGrafter"/>
</dbReference>
<dbReference type="AlphaFoldDB" id="A0A1L7WY36"/>
<evidence type="ECO:0000256" key="7">
    <source>
        <dbReference type="RuleBase" id="RU003346"/>
    </source>
</evidence>
<dbReference type="FunFam" id="1.20.1250.20:FF:000026">
    <property type="entry name" value="MFS quinate transporter QutD"/>
    <property type="match status" value="1"/>
</dbReference>
<keyword evidence="10" id="KW-0762">Sugar transport</keyword>
<feature type="transmembrane region" description="Helical" evidence="8">
    <location>
        <begin position="437"/>
        <end position="458"/>
    </location>
</feature>
<feature type="transmembrane region" description="Helical" evidence="8">
    <location>
        <begin position="328"/>
        <end position="353"/>
    </location>
</feature>
<evidence type="ECO:0000256" key="1">
    <source>
        <dbReference type="ARBA" id="ARBA00004141"/>
    </source>
</evidence>
<dbReference type="PRINTS" id="PR00171">
    <property type="entry name" value="SUGRTRNSPORT"/>
</dbReference>
<feature type="transmembrane region" description="Helical" evidence="8">
    <location>
        <begin position="83"/>
        <end position="100"/>
    </location>
</feature>
<evidence type="ECO:0000256" key="4">
    <source>
        <dbReference type="ARBA" id="ARBA00022692"/>
    </source>
</evidence>
<evidence type="ECO:0000259" key="9">
    <source>
        <dbReference type="PROSITE" id="PS50850"/>
    </source>
</evidence>
<organism evidence="10 11">
    <name type="scientific">Phialocephala subalpina</name>
    <dbReference type="NCBI Taxonomy" id="576137"/>
    <lineage>
        <taxon>Eukaryota</taxon>
        <taxon>Fungi</taxon>
        <taxon>Dikarya</taxon>
        <taxon>Ascomycota</taxon>
        <taxon>Pezizomycotina</taxon>
        <taxon>Leotiomycetes</taxon>
        <taxon>Helotiales</taxon>
        <taxon>Mollisiaceae</taxon>
        <taxon>Phialocephala</taxon>
        <taxon>Phialocephala fortinii species complex</taxon>
    </lineage>
</organism>
<dbReference type="EMBL" id="FJOG01000010">
    <property type="protein sequence ID" value="CZR57683.1"/>
    <property type="molecule type" value="Genomic_DNA"/>
</dbReference>
<feature type="transmembrane region" description="Helical" evidence="8">
    <location>
        <begin position="12"/>
        <end position="38"/>
    </location>
</feature>
<proteinExistence type="inferred from homology"/>
<sequence>MGYTTPKINNVYFLAAISTMGGMLFGFDISSMSAIIGTSQYVDYFNNPQGIVQGGIGSALAGGSVIGAMMAGPVSNRMGRRDSIMFACFWWLLGTSLQAGCNGIPMLIIGRFVNGICIGITSSQVPVYLAEIAKKESRGSIIVIQQWSIEWGIFIMYFVGYGCKFITTTPTASFRTAWAIQLVPCFILIIGLPFLHESPRWLAKVGREKECIAVLADIQAKGNIDDPLVVAEWEEISTVLAAEREGQKGWKRFVKNSMWKRTFAGVSVQAWQQLSGANVMMYYVVYIFDMAGMTGNVGLTSSGVQYAVFIIGTFFTFFFIDKTGRRPLLIYGALAMGICHFIVGGVMGTYGVYLPDGLDGNLSVRIKVTGPPAYTVIAFVYILVLVYALTLAPIAWVYAAEIWSLETRADGMSLASIANWLFNFAIGLFLPSAFQNISWKIFIIFGVLCIGASAQAFLSYPETAGKTLEEVEHSFQKGAPWPWHTKPGGSGLDAKVVQAREQGLKISNVLGADEEMAEYREHVHQVERTIT</sequence>
<evidence type="ECO:0000256" key="6">
    <source>
        <dbReference type="ARBA" id="ARBA00023136"/>
    </source>
</evidence>
<feature type="transmembrane region" description="Helical" evidence="8">
    <location>
        <begin position="141"/>
        <end position="160"/>
    </location>
</feature>
<comment type="subcellular location">
    <subcellularLocation>
        <location evidence="1">Membrane</location>
        <topology evidence="1">Multi-pass membrane protein</topology>
    </subcellularLocation>
</comment>
<name>A0A1L7WY36_9HELO</name>
<evidence type="ECO:0000256" key="2">
    <source>
        <dbReference type="ARBA" id="ARBA00010992"/>
    </source>
</evidence>
<dbReference type="Pfam" id="PF00083">
    <property type="entry name" value="Sugar_tr"/>
    <property type="match status" value="1"/>
</dbReference>
<feature type="transmembrane region" description="Helical" evidence="8">
    <location>
        <begin position="411"/>
        <end position="431"/>
    </location>
</feature>
<feature type="transmembrane region" description="Helical" evidence="8">
    <location>
        <begin position="304"/>
        <end position="321"/>
    </location>
</feature>
<keyword evidence="5 8" id="KW-1133">Transmembrane helix</keyword>
<dbReference type="GO" id="GO:0016020">
    <property type="term" value="C:membrane"/>
    <property type="evidence" value="ECO:0007669"/>
    <property type="project" value="UniProtKB-SubCell"/>
</dbReference>
<reference evidence="10 11" key="1">
    <citation type="submission" date="2016-03" db="EMBL/GenBank/DDBJ databases">
        <authorList>
            <person name="Ploux O."/>
        </authorList>
    </citation>
    <scope>NUCLEOTIDE SEQUENCE [LARGE SCALE GENOMIC DNA]</scope>
    <source>
        <strain evidence="10 11">UAMH 11012</strain>
    </source>
</reference>
<evidence type="ECO:0000256" key="5">
    <source>
        <dbReference type="ARBA" id="ARBA00022989"/>
    </source>
</evidence>
<dbReference type="SUPFAM" id="SSF103473">
    <property type="entry name" value="MFS general substrate transporter"/>
    <property type="match status" value="1"/>
</dbReference>
<keyword evidence="3 7" id="KW-0813">Transport</keyword>
<dbReference type="InterPro" id="IPR005829">
    <property type="entry name" value="Sugar_transporter_CS"/>
</dbReference>
<dbReference type="Gene3D" id="1.20.1250.20">
    <property type="entry name" value="MFS general substrate transporter like domains"/>
    <property type="match status" value="1"/>
</dbReference>
<evidence type="ECO:0000313" key="10">
    <source>
        <dbReference type="EMBL" id="CZR57683.1"/>
    </source>
</evidence>
<dbReference type="InterPro" id="IPR020846">
    <property type="entry name" value="MFS_dom"/>
</dbReference>
<evidence type="ECO:0000313" key="11">
    <source>
        <dbReference type="Proteomes" id="UP000184330"/>
    </source>
</evidence>
<dbReference type="OrthoDB" id="4142200at2759"/>
<dbReference type="InterPro" id="IPR036259">
    <property type="entry name" value="MFS_trans_sf"/>
</dbReference>
<dbReference type="Proteomes" id="UP000184330">
    <property type="component" value="Unassembled WGS sequence"/>
</dbReference>
<protein>
    <submittedName>
        <fullName evidence="10">Related to high-affinity glucose transporter</fullName>
    </submittedName>
</protein>
<accession>A0A1L7WY36</accession>
<evidence type="ECO:0000256" key="3">
    <source>
        <dbReference type="ARBA" id="ARBA00022448"/>
    </source>
</evidence>
<comment type="similarity">
    <text evidence="2 7">Belongs to the major facilitator superfamily. Sugar transporter (TC 2.A.1.1) family.</text>
</comment>
<keyword evidence="6 8" id="KW-0472">Membrane</keyword>
<dbReference type="NCBIfam" id="TIGR00879">
    <property type="entry name" value="SP"/>
    <property type="match status" value="1"/>
</dbReference>
<dbReference type="InterPro" id="IPR050360">
    <property type="entry name" value="MFS_Sugar_Transporters"/>
</dbReference>
<feature type="transmembrane region" description="Helical" evidence="8">
    <location>
        <begin position="106"/>
        <end position="129"/>
    </location>
</feature>
<dbReference type="PANTHER" id="PTHR48022:SF47">
    <property type="entry name" value="MAJOR FACILITATOR SUPERFAMILY (MFS) PROFILE DOMAIN-CONTAINING PROTEIN"/>
    <property type="match status" value="1"/>
</dbReference>
<feature type="domain" description="Major facilitator superfamily (MFS) profile" evidence="9">
    <location>
        <begin position="14"/>
        <end position="464"/>
    </location>
</feature>
<dbReference type="InterPro" id="IPR005828">
    <property type="entry name" value="MFS_sugar_transport-like"/>
</dbReference>
<feature type="transmembrane region" description="Helical" evidence="8">
    <location>
        <begin position="172"/>
        <end position="195"/>
    </location>
</feature>
<dbReference type="PANTHER" id="PTHR48022">
    <property type="entry name" value="PLASTIDIC GLUCOSE TRANSPORTER 4"/>
    <property type="match status" value="1"/>
</dbReference>
<feature type="transmembrane region" description="Helical" evidence="8">
    <location>
        <begin position="50"/>
        <end position="71"/>
    </location>
</feature>
<keyword evidence="11" id="KW-1185">Reference proteome</keyword>
<feature type="transmembrane region" description="Helical" evidence="8">
    <location>
        <begin position="262"/>
        <end position="284"/>
    </location>
</feature>
<dbReference type="PROSITE" id="PS00217">
    <property type="entry name" value="SUGAR_TRANSPORT_2"/>
    <property type="match status" value="1"/>
</dbReference>
<feature type="transmembrane region" description="Helical" evidence="8">
    <location>
        <begin position="373"/>
        <end position="399"/>
    </location>
</feature>
<evidence type="ECO:0000256" key="8">
    <source>
        <dbReference type="SAM" id="Phobius"/>
    </source>
</evidence>